<evidence type="ECO:0000256" key="3">
    <source>
        <dbReference type="ARBA" id="ARBA00022989"/>
    </source>
</evidence>
<feature type="transmembrane region" description="Helical" evidence="6">
    <location>
        <begin position="6"/>
        <end position="27"/>
    </location>
</feature>
<feature type="transmembrane region" description="Helical" evidence="6">
    <location>
        <begin position="72"/>
        <end position="98"/>
    </location>
</feature>
<feature type="transmembrane region" description="Helical" evidence="6">
    <location>
        <begin position="193"/>
        <end position="211"/>
    </location>
</feature>
<dbReference type="PANTHER" id="PTHR10846:SF8">
    <property type="entry name" value="INNER MEMBRANE PROTEIN YRBG"/>
    <property type="match status" value="1"/>
</dbReference>
<evidence type="ECO:0000256" key="6">
    <source>
        <dbReference type="SAM" id="Phobius"/>
    </source>
</evidence>
<dbReference type="GO" id="GO:0005262">
    <property type="term" value="F:calcium channel activity"/>
    <property type="evidence" value="ECO:0007669"/>
    <property type="project" value="TreeGrafter"/>
</dbReference>
<evidence type="ECO:0000313" key="9">
    <source>
        <dbReference type="Proteomes" id="UP000199199"/>
    </source>
</evidence>
<feature type="domain" description="Sodium/calcium exchanger membrane region" evidence="7">
    <location>
        <begin position="193"/>
        <end position="323"/>
    </location>
</feature>
<evidence type="ECO:0000313" key="8">
    <source>
        <dbReference type="EMBL" id="SFS90139.1"/>
    </source>
</evidence>
<keyword evidence="3 6" id="KW-1133">Transmembrane helix</keyword>
<feature type="compositionally biased region" description="Acidic residues" evidence="5">
    <location>
        <begin position="166"/>
        <end position="183"/>
    </location>
</feature>
<feature type="transmembrane region" description="Helical" evidence="6">
    <location>
        <begin position="133"/>
        <end position="149"/>
    </location>
</feature>
<feature type="region of interest" description="Disordered" evidence="5">
    <location>
        <begin position="159"/>
        <end position="183"/>
    </location>
</feature>
<dbReference type="AlphaFoldDB" id="A0A1I6TLP5"/>
<dbReference type="InterPro" id="IPR044880">
    <property type="entry name" value="NCX_ion-bd_dom_sf"/>
</dbReference>
<dbReference type="Proteomes" id="UP000199199">
    <property type="component" value="Unassembled WGS sequence"/>
</dbReference>
<dbReference type="EMBL" id="FOZS01000003">
    <property type="protein sequence ID" value="SFS90139.1"/>
    <property type="molecule type" value="Genomic_DNA"/>
</dbReference>
<keyword evidence="9" id="KW-1185">Reference proteome</keyword>
<protein>
    <submittedName>
        <fullName evidence="8">Cation:H+ antiporter</fullName>
    </submittedName>
</protein>
<gene>
    <name evidence="8" type="ORF">SAMN04488556_3216</name>
</gene>
<comment type="subcellular location">
    <subcellularLocation>
        <location evidence="1">Membrane</location>
        <topology evidence="1">Multi-pass membrane protein</topology>
    </subcellularLocation>
</comment>
<dbReference type="InterPro" id="IPR004837">
    <property type="entry name" value="NaCa_Exmemb"/>
</dbReference>
<evidence type="ECO:0000259" key="7">
    <source>
        <dbReference type="Pfam" id="PF01699"/>
    </source>
</evidence>
<dbReference type="Gene3D" id="1.20.1420.30">
    <property type="entry name" value="NCX, central ion-binding region"/>
    <property type="match status" value="2"/>
</dbReference>
<dbReference type="Pfam" id="PF01699">
    <property type="entry name" value="Na_Ca_ex"/>
    <property type="match status" value="2"/>
</dbReference>
<proteinExistence type="predicted"/>
<evidence type="ECO:0000256" key="5">
    <source>
        <dbReference type="SAM" id="MobiDB-lite"/>
    </source>
</evidence>
<evidence type="ECO:0000256" key="1">
    <source>
        <dbReference type="ARBA" id="ARBA00004141"/>
    </source>
</evidence>
<evidence type="ECO:0000256" key="4">
    <source>
        <dbReference type="ARBA" id="ARBA00023136"/>
    </source>
</evidence>
<dbReference type="GO" id="GO:0008273">
    <property type="term" value="F:calcium, potassium:sodium antiporter activity"/>
    <property type="evidence" value="ECO:0007669"/>
    <property type="project" value="TreeGrafter"/>
</dbReference>
<keyword evidence="2 6" id="KW-0812">Transmembrane</keyword>
<name>A0A1I6TLP5_9EURY</name>
<organism evidence="8 9">
    <name type="scientific">Halostagnicola kamekurae</name>
    <dbReference type="NCBI Taxonomy" id="619731"/>
    <lineage>
        <taxon>Archaea</taxon>
        <taxon>Methanobacteriati</taxon>
        <taxon>Methanobacteriota</taxon>
        <taxon>Stenosarchaea group</taxon>
        <taxon>Halobacteria</taxon>
        <taxon>Halobacteriales</taxon>
        <taxon>Natrialbaceae</taxon>
        <taxon>Halostagnicola</taxon>
    </lineage>
</organism>
<dbReference type="RefSeq" id="WP_092905957.1">
    <property type="nucleotide sequence ID" value="NZ_FOZS01000003.1"/>
</dbReference>
<feature type="transmembrane region" description="Helical" evidence="6">
    <location>
        <begin position="110"/>
        <end position="127"/>
    </location>
</feature>
<dbReference type="PANTHER" id="PTHR10846">
    <property type="entry name" value="SODIUM/POTASSIUM/CALCIUM EXCHANGER"/>
    <property type="match status" value="1"/>
</dbReference>
<feature type="transmembrane region" description="Helical" evidence="6">
    <location>
        <begin position="231"/>
        <end position="249"/>
    </location>
</feature>
<feature type="transmembrane region" description="Helical" evidence="6">
    <location>
        <begin position="282"/>
        <end position="306"/>
    </location>
</feature>
<feature type="domain" description="Sodium/calcium exchanger membrane region" evidence="7">
    <location>
        <begin position="8"/>
        <end position="148"/>
    </location>
</feature>
<reference evidence="9" key="1">
    <citation type="submission" date="2016-10" db="EMBL/GenBank/DDBJ databases">
        <authorList>
            <person name="Varghese N."/>
            <person name="Submissions S."/>
        </authorList>
    </citation>
    <scope>NUCLEOTIDE SEQUENCE [LARGE SCALE GENOMIC DNA]</scope>
    <source>
        <strain evidence="9">DSM 22427</strain>
    </source>
</reference>
<dbReference type="OrthoDB" id="142185at2157"/>
<keyword evidence="4 6" id="KW-0472">Membrane</keyword>
<dbReference type="NCBIfam" id="TIGR00367">
    <property type="entry name" value="calcium/sodium antiporter"/>
    <property type="match status" value="1"/>
</dbReference>
<sequence length="333" mass="34295">MIDGGLVALVTLALSIVVLWIGAEVFVSHAARVARRFGLSELVVGLTVVAMGTSAPEAAVSVDAALAGNGDIAVANVVGSNLFNIGIVLGGIAAIVGVRSSARMVRRDGTAMVLSTLLLLAVLWDLRVTRLEGVALLVAFVGYIAILFVRPDELEEDPINERGEGLMDEPVEDSTDEPVEDPMDERGATWRTALLLVGGLGTIVVGAHFLVESAVAVAESAGLSEWVIGETIVAVGTSTPEIVASVAAARKGMGDISAGNLIGSNVFNALFVLGVTSTLTPIAIAATAIGTTVWLLGLSVLTALLLGTDRKLGRLEGATLMAINLGRWILDVV</sequence>
<dbReference type="GO" id="GO:0006874">
    <property type="term" value="P:intracellular calcium ion homeostasis"/>
    <property type="evidence" value="ECO:0007669"/>
    <property type="project" value="TreeGrafter"/>
</dbReference>
<feature type="transmembrane region" description="Helical" evidence="6">
    <location>
        <begin position="39"/>
        <end position="60"/>
    </location>
</feature>
<dbReference type="InterPro" id="IPR004481">
    <property type="entry name" value="K/Na/Ca-exchanger"/>
</dbReference>
<accession>A0A1I6TLP5</accession>
<feature type="transmembrane region" description="Helical" evidence="6">
    <location>
        <begin position="256"/>
        <end position="276"/>
    </location>
</feature>
<dbReference type="GO" id="GO:0005886">
    <property type="term" value="C:plasma membrane"/>
    <property type="evidence" value="ECO:0007669"/>
    <property type="project" value="TreeGrafter"/>
</dbReference>
<evidence type="ECO:0000256" key="2">
    <source>
        <dbReference type="ARBA" id="ARBA00022692"/>
    </source>
</evidence>